<evidence type="ECO:0000313" key="2">
    <source>
        <dbReference type="EMBL" id="MBM7587322.1"/>
    </source>
</evidence>
<organism evidence="2 3">
    <name type="scientific">Rossellomorea pakistanensis</name>
    <dbReference type="NCBI Taxonomy" id="992288"/>
    <lineage>
        <taxon>Bacteria</taxon>
        <taxon>Bacillati</taxon>
        <taxon>Bacillota</taxon>
        <taxon>Bacilli</taxon>
        <taxon>Bacillales</taxon>
        <taxon>Bacillaceae</taxon>
        <taxon>Rossellomorea</taxon>
    </lineage>
</organism>
<protein>
    <recommendedName>
        <fullName evidence="1">DUF7669 domain-containing protein</fullName>
    </recommendedName>
</protein>
<accession>A0ABS2NHK4</accession>
<dbReference type="InterPro" id="IPR056086">
    <property type="entry name" value="DUF7669"/>
</dbReference>
<dbReference type="Proteomes" id="UP001646157">
    <property type="component" value="Unassembled WGS sequence"/>
</dbReference>
<dbReference type="EMBL" id="JAFBDZ010000004">
    <property type="protein sequence ID" value="MBM7587322.1"/>
    <property type="molecule type" value="Genomic_DNA"/>
</dbReference>
<gene>
    <name evidence="2" type="ORF">JOC86_003895</name>
</gene>
<dbReference type="Pfam" id="PF24706">
    <property type="entry name" value="DUF7669"/>
    <property type="match status" value="1"/>
</dbReference>
<comment type="caution">
    <text evidence="2">The sequence shown here is derived from an EMBL/GenBank/DDBJ whole genome shotgun (WGS) entry which is preliminary data.</text>
</comment>
<sequence>MPLFTGGIWLMDKKKRTSCREEMLQVVQQLVKAKGKNKFSTQEVLDEMERAGTIYKDSTIRTHLTSKYCVGTKKHHQTVYDDYERIGHGLYALVHSPDTM</sequence>
<keyword evidence="3" id="KW-1185">Reference proteome</keyword>
<proteinExistence type="predicted"/>
<reference evidence="2 3" key="1">
    <citation type="submission" date="2021-01" db="EMBL/GenBank/DDBJ databases">
        <title>Genomic Encyclopedia of Type Strains, Phase IV (KMG-IV): sequencing the most valuable type-strain genomes for metagenomic binning, comparative biology and taxonomic classification.</title>
        <authorList>
            <person name="Goeker M."/>
        </authorList>
    </citation>
    <scope>NUCLEOTIDE SEQUENCE [LARGE SCALE GENOMIC DNA]</scope>
    <source>
        <strain evidence="2 3">DSM 24834</strain>
    </source>
</reference>
<feature type="domain" description="DUF7669" evidence="1">
    <location>
        <begin position="25"/>
        <end position="93"/>
    </location>
</feature>
<name>A0ABS2NHK4_9BACI</name>
<evidence type="ECO:0000313" key="3">
    <source>
        <dbReference type="Proteomes" id="UP001646157"/>
    </source>
</evidence>
<evidence type="ECO:0000259" key="1">
    <source>
        <dbReference type="Pfam" id="PF24706"/>
    </source>
</evidence>